<keyword evidence="3" id="KW-0479">Metal-binding</keyword>
<keyword evidence="5" id="KW-0411">Iron-sulfur</keyword>
<dbReference type="AlphaFoldDB" id="A0A3B1DXI8"/>
<evidence type="ECO:0000313" key="6">
    <source>
        <dbReference type="EMBL" id="VAX40200.1"/>
    </source>
</evidence>
<keyword evidence="1" id="KW-0004">4Fe-4S</keyword>
<feature type="non-terminal residue" evidence="6">
    <location>
        <position position="87"/>
    </location>
</feature>
<dbReference type="PANTHER" id="PTHR42836:SF1">
    <property type="entry name" value="7-CARBOXY-7-DEAZAGUANINE SYNTHASE"/>
    <property type="match status" value="1"/>
</dbReference>
<sequence>MVCDAGKKGNEKLMSNTTLPIAETFVSLQGEGKLTGVPSWFVRVAGCNLRCGWCDTPYASWEAAGEPREIAGLVEAGQASGVAHAVV</sequence>
<evidence type="ECO:0000256" key="4">
    <source>
        <dbReference type="ARBA" id="ARBA00023004"/>
    </source>
</evidence>
<evidence type="ECO:0000256" key="5">
    <source>
        <dbReference type="ARBA" id="ARBA00023014"/>
    </source>
</evidence>
<dbReference type="InterPro" id="IPR013785">
    <property type="entry name" value="Aldolase_TIM"/>
</dbReference>
<dbReference type="SFLD" id="SFLDS00029">
    <property type="entry name" value="Radical_SAM"/>
    <property type="match status" value="1"/>
</dbReference>
<dbReference type="InterPro" id="IPR007197">
    <property type="entry name" value="rSAM"/>
</dbReference>
<keyword evidence="2" id="KW-0949">S-adenosyl-L-methionine</keyword>
<keyword evidence="6" id="KW-0456">Lyase</keyword>
<dbReference type="Gene3D" id="3.20.20.70">
    <property type="entry name" value="Aldolase class I"/>
    <property type="match status" value="1"/>
</dbReference>
<dbReference type="GO" id="GO:0016829">
    <property type="term" value="F:lyase activity"/>
    <property type="evidence" value="ECO:0007669"/>
    <property type="project" value="UniProtKB-KW"/>
</dbReference>
<evidence type="ECO:0000256" key="1">
    <source>
        <dbReference type="ARBA" id="ARBA00022485"/>
    </source>
</evidence>
<accession>A0A3B1DXI8</accession>
<dbReference type="EMBL" id="UOGK01000353">
    <property type="protein sequence ID" value="VAX40200.1"/>
    <property type="molecule type" value="Genomic_DNA"/>
</dbReference>
<reference evidence="6" key="1">
    <citation type="submission" date="2018-06" db="EMBL/GenBank/DDBJ databases">
        <authorList>
            <person name="Zhirakovskaya E."/>
        </authorList>
    </citation>
    <scope>NUCLEOTIDE SEQUENCE</scope>
</reference>
<dbReference type="GO" id="GO:0051539">
    <property type="term" value="F:4 iron, 4 sulfur cluster binding"/>
    <property type="evidence" value="ECO:0007669"/>
    <property type="project" value="UniProtKB-KW"/>
</dbReference>
<organism evidence="6">
    <name type="scientific">hydrothermal vent metagenome</name>
    <dbReference type="NCBI Taxonomy" id="652676"/>
    <lineage>
        <taxon>unclassified sequences</taxon>
        <taxon>metagenomes</taxon>
        <taxon>ecological metagenomes</taxon>
    </lineage>
</organism>
<name>A0A3B1DXI8_9ZZZZ</name>
<protein>
    <submittedName>
        <fullName evidence="6">7-carboxy-7-deazaguanine synthase</fullName>
        <ecNumber evidence="6">4.3.99.3</ecNumber>
    </submittedName>
</protein>
<keyword evidence="4" id="KW-0408">Iron</keyword>
<dbReference type="GO" id="GO:0046872">
    <property type="term" value="F:metal ion binding"/>
    <property type="evidence" value="ECO:0007669"/>
    <property type="project" value="UniProtKB-KW"/>
</dbReference>
<evidence type="ECO:0000256" key="2">
    <source>
        <dbReference type="ARBA" id="ARBA00022691"/>
    </source>
</evidence>
<gene>
    <name evidence="6" type="ORF">MNBD_PLANCTO03-1803</name>
</gene>
<evidence type="ECO:0000256" key="3">
    <source>
        <dbReference type="ARBA" id="ARBA00022723"/>
    </source>
</evidence>
<proteinExistence type="predicted"/>
<dbReference type="PANTHER" id="PTHR42836">
    <property type="entry name" value="7-CARBOXY-7-DEAZAGUANINE SYNTHASE"/>
    <property type="match status" value="1"/>
</dbReference>
<dbReference type="EC" id="4.3.99.3" evidence="6"/>